<dbReference type="InterPro" id="IPR005119">
    <property type="entry name" value="LysR_subst-bd"/>
</dbReference>
<evidence type="ECO:0000256" key="2">
    <source>
        <dbReference type="ARBA" id="ARBA00023015"/>
    </source>
</evidence>
<dbReference type="AlphaFoldDB" id="A0A4Q0VBQ4"/>
<organism evidence="6 7">
    <name type="scientific">Clostridium tetani</name>
    <dbReference type="NCBI Taxonomy" id="1513"/>
    <lineage>
        <taxon>Bacteria</taxon>
        <taxon>Bacillati</taxon>
        <taxon>Bacillota</taxon>
        <taxon>Clostridia</taxon>
        <taxon>Eubacteriales</taxon>
        <taxon>Clostridiaceae</taxon>
        <taxon>Clostridium</taxon>
    </lineage>
</organism>
<evidence type="ECO:0000259" key="5">
    <source>
        <dbReference type="PROSITE" id="PS50931"/>
    </source>
</evidence>
<dbReference type="PANTHER" id="PTHR30126">
    <property type="entry name" value="HTH-TYPE TRANSCRIPTIONAL REGULATOR"/>
    <property type="match status" value="1"/>
</dbReference>
<dbReference type="SUPFAM" id="SSF46785">
    <property type="entry name" value="Winged helix' DNA-binding domain"/>
    <property type="match status" value="1"/>
</dbReference>
<feature type="domain" description="HTH lysR-type" evidence="5">
    <location>
        <begin position="12"/>
        <end position="68"/>
    </location>
</feature>
<keyword evidence="3" id="KW-0238">DNA-binding</keyword>
<dbReference type="Pfam" id="PF00126">
    <property type="entry name" value="HTH_1"/>
    <property type="match status" value="1"/>
</dbReference>
<dbReference type="Gene3D" id="3.40.190.290">
    <property type="match status" value="1"/>
</dbReference>
<evidence type="ECO:0000256" key="4">
    <source>
        <dbReference type="ARBA" id="ARBA00023163"/>
    </source>
</evidence>
<evidence type="ECO:0000313" key="7">
    <source>
        <dbReference type="Proteomes" id="UP000290921"/>
    </source>
</evidence>
<evidence type="ECO:0000256" key="1">
    <source>
        <dbReference type="ARBA" id="ARBA00009437"/>
    </source>
</evidence>
<keyword evidence="2" id="KW-0805">Transcription regulation</keyword>
<protein>
    <submittedName>
        <fullName evidence="6">LysR family transcriptional regulator</fullName>
    </submittedName>
</protein>
<dbReference type="Pfam" id="PF03466">
    <property type="entry name" value="LysR_substrate"/>
    <property type="match status" value="1"/>
</dbReference>
<dbReference type="GO" id="GO:0003700">
    <property type="term" value="F:DNA-binding transcription factor activity"/>
    <property type="evidence" value="ECO:0007669"/>
    <property type="project" value="InterPro"/>
</dbReference>
<dbReference type="EMBL" id="QMAP01000008">
    <property type="protein sequence ID" value="RXI47653.1"/>
    <property type="molecule type" value="Genomic_DNA"/>
</dbReference>
<gene>
    <name evidence="6" type="ORF">DP130_10080</name>
</gene>
<comment type="similarity">
    <text evidence="1">Belongs to the LysR transcriptional regulatory family.</text>
</comment>
<sequence length="303" mass="35044">MVKTIRSKTRMIDFKLITFLTVVKVGSFTRAANVLNLTQPAISQHIKYIENYYGVKLFKNKNKNMELTEEGKILYKYGRQVENISNIVHMQLKNSINKRYIVGATLTIGGYVIPSIIGKYKKEHNDIDVILKVENTDTVIKMLYKGEIELGVIEGGFDKEKIEYTKFKEDELVLVVSPNHKFADKNFVNIEEILQDKLILREDGSGTRQIFEEHLIEMGIRKDDYNIYMEIGNISAIVSLVKSNLGCTIISREAVKENIEEGSLKEIQIENVNMRREFNFIYLKDGNERFIKSFTTFCKENDI</sequence>
<evidence type="ECO:0000256" key="3">
    <source>
        <dbReference type="ARBA" id="ARBA00023125"/>
    </source>
</evidence>
<dbReference type="GO" id="GO:0000976">
    <property type="term" value="F:transcription cis-regulatory region binding"/>
    <property type="evidence" value="ECO:0007669"/>
    <property type="project" value="TreeGrafter"/>
</dbReference>
<evidence type="ECO:0000313" key="6">
    <source>
        <dbReference type="EMBL" id="RXI47653.1"/>
    </source>
</evidence>
<dbReference type="InterPro" id="IPR000847">
    <property type="entry name" value="LysR_HTH_N"/>
</dbReference>
<proteinExistence type="inferred from homology"/>
<dbReference type="Gene3D" id="1.10.10.10">
    <property type="entry name" value="Winged helix-like DNA-binding domain superfamily/Winged helix DNA-binding domain"/>
    <property type="match status" value="1"/>
</dbReference>
<name>A0A4Q0VBQ4_CLOTA</name>
<dbReference type="Proteomes" id="UP000290921">
    <property type="component" value="Unassembled WGS sequence"/>
</dbReference>
<dbReference type="PROSITE" id="PS50931">
    <property type="entry name" value="HTH_LYSR"/>
    <property type="match status" value="1"/>
</dbReference>
<dbReference type="PRINTS" id="PR00039">
    <property type="entry name" value="HTHLYSR"/>
</dbReference>
<comment type="caution">
    <text evidence="6">The sequence shown here is derived from an EMBL/GenBank/DDBJ whole genome shotgun (WGS) entry which is preliminary data.</text>
</comment>
<dbReference type="InterPro" id="IPR036390">
    <property type="entry name" value="WH_DNA-bd_sf"/>
</dbReference>
<reference evidence="6 7" key="1">
    <citation type="submission" date="2018-06" db="EMBL/GenBank/DDBJ databases">
        <title>Genome conservation of Clostridium tetani.</title>
        <authorList>
            <person name="Bruggemann H."/>
            <person name="Popoff M.R."/>
        </authorList>
    </citation>
    <scope>NUCLEOTIDE SEQUENCE [LARGE SCALE GENOMIC DNA]</scope>
    <source>
        <strain evidence="6 7">2017.061</strain>
    </source>
</reference>
<dbReference type="CDD" id="cd08420">
    <property type="entry name" value="PBP2_CysL_like"/>
    <property type="match status" value="1"/>
</dbReference>
<dbReference type="PANTHER" id="PTHR30126:SF64">
    <property type="entry name" value="HTH-TYPE TRANSCRIPTIONAL REGULATOR CITR"/>
    <property type="match status" value="1"/>
</dbReference>
<dbReference type="SUPFAM" id="SSF53850">
    <property type="entry name" value="Periplasmic binding protein-like II"/>
    <property type="match status" value="1"/>
</dbReference>
<keyword evidence="4" id="KW-0804">Transcription</keyword>
<dbReference type="InterPro" id="IPR036388">
    <property type="entry name" value="WH-like_DNA-bd_sf"/>
</dbReference>
<accession>A0A4Q0VBQ4</accession>